<evidence type="ECO:0000259" key="6">
    <source>
        <dbReference type="PROSITE" id="PS50918"/>
    </source>
</evidence>
<keyword evidence="4" id="KW-0862">Zinc</keyword>
<evidence type="ECO:0000256" key="4">
    <source>
        <dbReference type="PROSITE-ProRule" id="PRU00723"/>
    </source>
</evidence>
<proteinExistence type="inferred from homology"/>
<accession>A0A2T7PQ19</accession>
<feature type="domain" description="C3H1-type" evidence="5">
    <location>
        <begin position="17"/>
        <end position="40"/>
    </location>
</feature>
<feature type="domain" description="WWE" evidence="6">
    <location>
        <begin position="111"/>
        <end position="193"/>
    </location>
</feature>
<keyword evidence="4" id="KW-0479">Metal-binding</keyword>
<evidence type="ECO:0000256" key="1">
    <source>
        <dbReference type="ARBA" id="ARBA00004123"/>
    </source>
</evidence>
<evidence type="ECO:0000313" key="9">
    <source>
        <dbReference type="Proteomes" id="UP000245119"/>
    </source>
</evidence>
<dbReference type="InterPro" id="IPR000571">
    <property type="entry name" value="Znf_CCCH"/>
</dbReference>
<feature type="zinc finger region" description="C3H1-type" evidence="4">
    <location>
        <begin position="17"/>
        <end position="40"/>
    </location>
</feature>
<dbReference type="Gene3D" id="3.90.228.10">
    <property type="match status" value="1"/>
</dbReference>
<dbReference type="PROSITE" id="PS51059">
    <property type="entry name" value="PARP_CATALYTIC"/>
    <property type="match status" value="1"/>
</dbReference>
<keyword evidence="2" id="KW-0539">Nucleus</keyword>
<evidence type="ECO:0000313" key="8">
    <source>
        <dbReference type="EMBL" id="PVD35526.1"/>
    </source>
</evidence>
<dbReference type="STRING" id="400727.A0A2T7PQ19"/>
<dbReference type="GO" id="GO:0005634">
    <property type="term" value="C:nucleus"/>
    <property type="evidence" value="ECO:0007669"/>
    <property type="project" value="UniProtKB-SubCell"/>
</dbReference>
<keyword evidence="9" id="KW-1185">Reference proteome</keyword>
<keyword evidence="4" id="KW-0863">Zinc-finger</keyword>
<dbReference type="Proteomes" id="UP000245119">
    <property type="component" value="Linkage Group LG2"/>
</dbReference>
<dbReference type="GO" id="GO:1990404">
    <property type="term" value="F:NAD+-protein mono-ADP-ribosyltransferase activity"/>
    <property type="evidence" value="ECO:0007669"/>
    <property type="project" value="TreeGrafter"/>
</dbReference>
<dbReference type="SUPFAM" id="SSF56399">
    <property type="entry name" value="ADP-ribosylation"/>
    <property type="match status" value="1"/>
</dbReference>
<feature type="domain" description="PARP catalytic" evidence="7">
    <location>
        <begin position="222"/>
        <end position="391"/>
    </location>
</feature>
<dbReference type="GO" id="GO:0003950">
    <property type="term" value="F:NAD+ poly-ADP-ribosyltransferase activity"/>
    <property type="evidence" value="ECO:0007669"/>
    <property type="project" value="InterPro"/>
</dbReference>
<dbReference type="InterPro" id="IPR004170">
    <property type="entry name" value="WWE_dom"/>
</dbReference>
<evidence type="ECO:0000259" key="7">
    <source>
        <dbReference type="PROSITE" id="PS51059"/>
    </source>
</evidence>
<dbReference type="Pfam" id="PF02825">
    <property type="entry name" value="WWE"/>
    <property type="match status" value="1"/>
</dbReference>
<dbReference type="PANTHER" id="PTHR45740">
    <property type="entry name" value="POLY [ADP-RIBOSE] POLYMERASE"/>
    <property type="match status" value="1"/>
</dbReference>
<dbReference type="Pfam" id="PF00644">
    <property type="entry name" value="PARP"/>
    <property type="match status" value="1"/>
</dbReference>
<comment type="caution">
    <text evidence="8">The sequence shown here is derived from an EMBL/GenBank/DDBJ whole genome shotgun (WGS) entry which is preliminary data.</text>
</comment>
<dbReference type="PANTHER" id="PTHR45740:SF4">
    <property type="entry name" value="PROTEIN MONO-ADP-RIBOSYLTRANSFERASE PARP11"/>
    <property type="match status" value="1"/>
</dbReference>
<comment type="subcellular location">
    <subcellularLocation>
        <location evidence="1">Nucleus</location>
    </subcellularLocation>
</comment>
<gene>
    <name evidence="8" type="ORF">C0Q70_02489</name>
</gene>
<sequence length="391" mass="45515">MKLCFLADADISKYEYICETYTWTGECPNAGNCPRYHSPDRLPYLWMIQRKKGGEWRVVPSSKLLEQSFCDLCDFETLQFPEDFREMLARITGEGKNRSMTFNRLSTPSYVEAAPGTPLNFYTQWVWYWQQRDGTYTPFIPGTLQYTLEEKYRKKQYLYYLRIEKLRLVVATHSSPMIQINQDSQQSTRIVRRPVFIFTDKLEAPTMSPLLLPDVPTYTCKVPEHWASVDHFQKFETVLLDGDSPEYSEVQRHFFWTMNVNKNRIVAIFRVQNPGLWDKYCSARRAMTPKGQAPKDVKERQLFHGTPTLQAARGICTNSFDFRRSGENVGTVWGKGAYFTTARYSDKFTNPIIVASGHPVRIMFLEGFSWAYTLGHPSYAKPPESDELNML</sequence>
<reference evidence="8 9" key="1">
    <citation type="submission" date="2018-04" db="EMBL/GenBank/DDBJ databases">
        <title>The genome of golden apple snail Pomacea canaliculata provides insight into stress tolerance and invasive adaptation.</title>
        <authorList>
            <person name="Liu C."/>
            <person name="Liu B."/>
            <person name="Ren Y."/>
            <person name="Zhang Y."/>
            <person name="Wang H."/>
            <person name="Li S."/>
            <person name="Jiang F."/>
            <person name="Yin L."/>
            <person name="Zhang G."/>
            <person name="Qian W."/>
            <person name="Fan W."/>
        </authorList>
    </citation>
    <scope>NUCLEOTIDE SEQUENCE [LARGE SCALE GENOMIC DNA]</scope>
    <source>
        <strain evidence="8">SZHN2017</strain>
        <tissue evidence="8">Muscle</tissue>
    </source>
</reference>
<dbReference type="InterPro" id="IPR012317">
    <property type="entry name" value="Poly(ADP-ribose)pol_cat_dom"/>
</dbReference>
<dbReference type="OrthoDB" id="5988750at2759"/>
<dbReference type="EMBL" id="PZQS01000002">
    <property type="protein sequence ID" value="PVD35526.1"/>
    <property type="molecule type" value="Genomic_DNA"/>
</dbReference>
<dbReference type="SUPFAM" id="SSF117839">
    <property type="entry name" value="WWE domain"/>
    <property type="match status" value="1"/>
</dbReference>
<dbReference type="InterPro" id="IPR051712">
    <property type="entry name" value="ARTD-AVP"/>
</dbReference>
<comment type="similarity">
    <text evidence="3">Belongs to the ARTD/PARP family.</text>
</comment>
<evidence type="ECO:0000256" key="2">
    <source>
        <dbReference type="ARBA" id="ARBA00023242"/>
    </source>
</evidence>
<organism evidence="8 9">
    <name type="scientific">Pomacea canaliculata</name>
    <name type="common">Golden apple snail</name>
    <dbReference type="NCBI Taxonomy" id="400727"/>
    <lineage>
        <taxon>Eukaryota</taxon>
        <taxon>Metazoa</taxon>
        <taxon>Spiralia</taxon>
        <taxon>Lophotrochozoa</taxon>
        <taxon>Mollusca</taxon>
        <taxon>Gastropoda</taxon>
        <taxon>Caenogastropoda</taxon>
        <taxon>Architaenioglossa</taxon>
        <taxon>Ampullarioidea</taxon>
        <taxon>Ampullariidae</taxon>
        <taxon>Pomacea</taxon>
    </lineage>
</organism>
<dbReference type="GO" id="GO:0008270">
    <property type="term" value="F:zinc ion binding"/>
    <property type="evidence" value="ECO:0007669"/>
    <property type="project" value="UniProtKB-KW"/>
</dbReference>
<dbReference type="Gene3D" id="3.30.720.50">
    <property type="match status" value="1"/>
</dbReference>
<evidence type="ECO:0000259" key="5">
    <source>
        <dbReference type="PROSITE" id="PS50103"/>
    </source>
</evidence>
<evidence type="ECO:0008006" key="10">
    <source>
        <dbReference type="Google" id="ProtNLM"/>
    </source>
</evidence>
<evidence type="ECO:0000256" key="3">
    <source>
        <dbReference type="ARBA" id="ARBA00024347"/>
    </source>
</evidence>
<protein>
    <recommendedName>
        <fullName evidence="10">C3H1-type domain-containing protein</fullName>
    </recommendedName>
</protein>
<name>A0A2T7PQ19_POMCA</name>
<dbReference type="PROSITE" id="PS50918">
    <property type="entry name" value="WWE"/>
    <property type="match status" value="1"/>
</dbReference>
<dbReference type="AlphaFoldDB" id="A0A2T7PQ19"/>
<dbReference type="InterPro" id="IPR037197">
    <property type="entry name" value="WWE_dom_sf"/>
</dbReference>
<dbReference type="PROSITE" id="PS50103">
    <property type="entry name" value="ZF_C3H1"/>
    <property type="match status" value="1"/>
</dbReference>